<dbReference type="Gene3D" id="1.20.1050.10">
    <property type="match status" value="1"/>
</dbReference>
<evidence type="ECO:0000256" key="2">
    <source>
        <dbReference type="ARBA" id="ARBA00012452"/>
    </source>
</evidence>
<dbReference type="InterPro" id="IPR004046">
    <property type="entry name" value="GST_C"/>
</dbReference>
<evidence type="ECO:0000256" key="5">
    <source>
        <dbReference type="RuleBase" id="RU003494"/>
    </source>
</evidence>
<dbReference type="PROSITE" id="PS50405">
    <property type="entry name" value="GST_CTER"/>
    <property type="match status" value="1"/>
</dbReference>
<dbReference type="Pfam" id="PF00043">
    <property type="entry name" value="GST_C"/>
    <property type="match status" value="1"/>
</dbReference>
<name>A0A6A5TIT3_9PLEO</name>
<dbReference type="GO" id="GO:0004364">
    <property type="term" value="F:glutathione transferase activity"/>
    <property type="evidence" value="ECO:0007669"/>
    <property type="project" value="UniProtKB-EC"/>
</dbReference>
<comment type="catalytic activity">
    <reaction evidence="4">
        <text>RX + glutathione = an S-substituted glutathione + a halide anion + H(+)</text>
        <dbReference type="Rhea" id="RHEA:16437"/>
        <dbReference type="ChEBI" id="CHEBI:15378"/>
        <dbReference type="ChEBI" id="CHEBI:16042"/>
        <dbReference type="ChEBI" id="CHEBI:17792"/>
        <dbReference type="ChEBI" id="CHEBI:57925"/>
        <dbReference type="ChEBI" id="CHEBI:90779"/>
        <dbReference type="EC" id="2.5.1.18"/>
    </reaction>
</comment>
<evidence type="ECO:0000256" key="1">
    <source>
        <dbReference type="ARBA" id="ARBA00007409"/>
    </source>
</evidence>
<dbReference type="AlphaFoldDB" id="A0A6A5TIT3"/>
<keyword evidence="8" id="KW-1185">Reference proteome</keyword>
<dbReference type="OrthoDB" id="422574at2759"/>
<evidence type="ECO:0000313" key="7">
    <source>
        <dbReference type="EMBL" id="KAF1948847.1"/>
    </source>
</evidence>
<evidence type="ECO:0000256" key="3">
    <source>
        <dbReference type="ARBA" id="ARBA00022679"/>
    </source>
</evidence>
<evidence type="ECO:0000259" key="6">
    <source>
        <dbReference type="PROSITE" id="PS50405"/>
    </source>
</evidence>
<dbReference type="PANTHER" id="PTHR44051:SF20">
    <property type="entry name" value="GLUTATHIONE TRANSFERASE 1 (EUROFUNG)"/>
    <property type="match status" value="1"/>
</dbReference>
<dbReference type="InterPro" id="IPR036249">
    <property type="entry name" value="Thioredoxin-like_sf"/>
</dbReference>
<evidence type="ECO:0000313" key="8">
    <source>
        <dbReference type="Proteomes" id="UP000800035"/>
    </source>
</evidence>
<reference evidence="7" key="1">
    <citation type="journal article" date="2020" name="Stud. Mycol.">
        <title>101 Dothideomycetes genomes: a test case for predicting lifestyles and emergence of pathogens.</title>
        <authorList>
            <person name="Haridas S."/>
            <person name="Albert R."/>
            <person name="Binder M."/>
            <person name="Bloem J."/>
            <person name="Labutti K."/>
            <person name="Salamov A."/>
            <person name="Andreopoulos B."/>
            <person name="Baker S."/>
            <person name="Barry K."/>
            <person name="Bills G."/>
            <person name="Bluhm B."/>
            <person name="Cannon C."/>
            <person name="Castanera R."/>
            <person name="Culley D."/>
            <person name="Daum C."/>
            <person name="Ezra D."/>
            <person name="Gonzalez J."/>
            <person name="Henrissat B."/>
            <person name="Kuo A."/>
            <person name="Liang C."/>
            <person name="Lipzen A."/>
            <person name="Lutzoni F."/>
            <person name="Magnuson J."/>
            <person name="Mondo S."/>
            <person name="Nolan M."/>
            <person name="Ohm R."/>
            <person name="Pangilinan J."/>
            <person name="Park H.-J."/>
            <person name="Ramirez L."/>
            <person name="Alfaro M."/>
            <person name="Sun H."/>
            <person name="Tritt A."/>
            <person name="Yoshinaga Y."/>
            <person name="Zwiers L.-H."/>
            <person name="Turgeon B."/>
            <person name="Goodwin S."/>
            <person name="Spatafora J."/>
            <person name="Crous P."/>
            <person name="Grigoriev I."/>
        </authorList>
    </citation>
    <scope>NUCLEOTIDE SEQUENCE</scope>
    <source>
        <strain evidence="7">CBS 675.92</strain>
    </source>
</reference>
<proteinExistence type="inferred from homology"/>
<dbReference type="PANTHER" id="PTHR44051">
    <property type="entry name" value="GLUTATHIONE S-TRANSFERASE-RELATED"/>
    <property type="match status" value="1"/>
</dbReference>
<protein>
    <recommendedName>
        <fullName evidence="2">glutathione transferase</fullName>
        <ecNumber evidence="2">2.5.1.18</ecNumber>
    </recommendedName>
</protein>
<evidence type="ECO:0000256" key="4">
    <source>
        <dbReference type="ARBA" id="ARBA00047960"/>
    </source>
</evidence>
<comment type="similarity">
    <text evidence="1 5">Belongs to the GST superfamily.</text>
</comment>
<keyword evidence="3 7" id="KW-0808">Transferase</keyword>
<dbReference type="SUPFAM" id="SSF47616">
    <property type="entry name" value="GST C-terminal domain-like"/>
    <property type="match status" value="1"/>
</dbReference>
<sequence length="196" mass="22709">MKPIKVYITPSGPNPWKVVWIVEELELDYEIESFSFEVVKQKPFTDINPNGRVPVSGQGPYFGQASWFNVLHAEKLPSAIDRYVRELKRILGVLETSLEGREWLVGGKCSFADMAFVPWNDRIDMILFCKPEEKFEGFPNVKAWHERMTSRPSWGKIMEKKDVLMDEQGLQPNGMPKGIKSFEEYEKLIAQMHKQV</sequence>
<dbReference type="EMBL" id="ML977047">
    <property type="protein sequence ID" value="KAF1948847.1"/>
    <property type="molecule type" value="Genomic_DNA"/>
</dbReference>
<dbReference type="EC" id="2.5.1.18" evidence="2"/>
<feature type="domain" description="GST C-terminal" evidence="6">
    <location>
        <begin position="29"/>
        <end position="176"/>
    </location>
</feature>
<gene>
    <name evidence="7" type="ORF">CC80DRAFT_555949</name>
</gene>
<organism evidence="7 8">
    <name type="scientific">Byssothecium circinans</name>
    <dbReference type="NCBI Taxonomy" id="147558"/>
    <lineage>
        <taxon>Eukaryota</taxon>
        <taxon>Fungi</taxon>
        <taxon>Dikarya</taxon>
        <taxon>Ascomycota</taxon>
        <taxon>Pezizomycotina</taxon>
        <taxon>Dothideomycetes</taxon>
        <taxon>Pleosporomycetidae</taxon>
        <taxon>Pleosporales</taxon>
        <taxon>Massarineae</taxon>
        <taxon>Massarinaceae</taxon>
        <taxon>Byssothecium</taxon>
    </lineage>
</organism>
<dbReference type="Gene3D" id="3.40.30.10">
    <property type="entry name" value="Glutaredoxin"/>
    <property type="match status" value="1"/>
</dbReference>
<dbReference type="InterPro" id="IPR036282">
    <property type="entry name" value="Glutathione-S-Trfase_C_sf"/>
</dbReference>
<dbReference type="SUPFAM" id="SSF52833">
    <property type="entry name" value="Thioredoxin-like"/>
    <property type="match status" value="1"/>
</dbReference>
<dbReference type="InterPro" id="IPR004045">
    <property type="entry name" value="Glutathione_S-Trfase_N"/>
</dbReference>
<dbReference type="InterPro" id="IPR010987">
    <property type="entry name" value="Glutathione-S-Trfase_C-like"/>
</dbReference>
<dbReference type="Proteomes" id="UP000800035">
    <property type="component" value="Unassembled WGS sequence"/>
</dbReference>
<dbReference type="Pfam" id="PF02798">
    <property type="entry name" value="GST_N"/>
    <property type="match status" value="1"/>
</dbReference>
<accession>A0A6A5TIT3</accession>